<comment type="caution">
    <text evidence="1">The sequence shown here is derived from an EMBL/GenBank/DDBJ whole genome shotgun (WGS) entry which is preliminary data.</text>
</comment>
<evidence type="ECO:0000313" key="1">
    <source>
        <dbReference type="EMBL" id="CAD8110326.1"/>
    </source>
</evidence>
<dbReference type="CDD" id="cd19756">
    <property type="entry name" value="Bbox2"/>
    <property type="match status" value="1"/>
</dbReference>
<keyword evidence="2" id="KW-1185">Reference proteome</keyword>
<name>A0A8S1Q3V1_9CILI</name>
<evidence type="ECO:0000313" key="2">
    <source>
        <dbReference type="Proteomes" id="UP000692954"/>
    </source>
</evidence>
<accession>A0A8S1Q3V1</accession>
<organism evidence="1 2">
    <name type="scientific">Paramecium sonneborni</name>
    <dbReference type="NCBI Taxonomy" id="65129"/>
    <lineage>
        <taxon>Eukaryota</taxon>
        <taxon>Sar</taxon>
        <taxon>Alveolata</taxon>
        <taxon>Ciliophora</taxon>
        <taxon>Intramacronucleata</taxon>
        <taxon>Oligohymenophorea</taxon>
        <taxon>Peniculida</taxon>
        <taxon>Parameciidae</taxon>
        <taxon>Paramecium</taxon>
    </lineage>
</organism>
<gene>
    <name evidence="1" type="ORF">PSON_ATCC_30995.1.T0950175</name>
</gene>
<reference evidence="1" key="1">
    <citation type="submission" date="2021-01" db="EMBL/GenBank/DDBJ databases">
        <authorList>
            <consortium name="Genoscope - CEA"/>
            <person name="William W."/>
        </authorList>
    </citation>
    <scope>NUCLEOTIDE SEQUENCE</scope>
</reference>
<dbReference type="AlphaFoldDB" id="A0A8S1Q3V1"/>
<protein>
    <submittedName>
        <fullName evidence="1">Uncharacterized protein</fullName>
    </submittedName>
</protein>
<dbReference type="OrthoDB" id="282889at2759"/>
<dbReference type="Proteomes" id="UP000692954">
    <property type="component" value="Unassembled WGS sequence"/>
</dbReference>
<sequence>MASQKQENRLFNLTPNKSQQQLQQSTFFQKGFVSSNNFPQKIAPNYQFTYEGMPKVNCHYHVDQYITMFCRCQTCQMPLCPQCVKIHSQEHQAYNTYGDFDTLENCLTEVYQSVAVNCNRFVDEMGQLNKVTALNEGINYYMDKVKQARQQCYQVIDNFFNTLEAELAQEIEGNRGFMTNQSQNFSKYLQQRWKTLMSLLEKLNTDRCVKTLVKYYTSNLPQENEEYYHESNQFMKQFNKCVPEIILDKSALYELNIDLAKFVSLKKVPVMKQVSRGYAPQYPLNEAVQPIYNQFNQPLQQNQTLMPLTNTETQVEGPKQYPVKQGQFKQEQSRPMQQENTQIHPYLLTPPKTSNFYQ</sequence>
<dbReference type="EMBL" id="CAJJDN010000095">
    <property type="protein sequence ID" value="CAD8110326.1"/>
    <property type="molecule type" value="Genomic_DNA"/>
</dbReference>
<proteinExistence type="predicted"/>